<evidence type="ECO:0000313" key="10">
    <source>
        <dbReference type="Proteomes" id="UP001447188"/>
    </source>
</evidence>
<keyword evidence="2 5" id="KW-0812">Transmembrane</keyword>
<evidence type="ECO:0000259" key="7">
    <source>
        <dbReference type="Pfam" id="PF10337"/>
    </source>
</evidence>
<evidence type="ECO:0000259" key="8">
    <source>
        <dbReference type="Pfam" id="PF13515"/>
    </source>
</evidence>
<dbReference type="PANTHER" id="PTHR37994">
    <property type="entry name" value="ARAE_2_N DOMAIN-CONTAINING PROTEIN-RELATED"/>
    <property type="match status" value="1"/>
</dbReference>
<evidence type="ECO:0000313" key="9">
    <source>
        <dbReference type="EMBL" id="KAL0634868.1"/>
    </source>
</evidence>
<dbReference type="Pfam" id="PF10337">
    <property type="entry name" value="ArAE_2_N"/>
    <property type="match status" value="1"/>
</dbReference>
<keyword evidence="3 5" id="KW-1133">Transmembrane helix</keyword>
<dbReference type="Pfam" id="PF10334">
    <property type="entry name" value="BRE4"/>
    <property type="match status" value="1"/>
</dbReference>
<keyword evidence="4 5" id="KW-0472">Membrane</keyword>
<organism evidence="9 10">
    <name type="scientific">Discina gigas</name>
    <dbReference type="NCBI Taxonomy" id="1032678"/>
    <lineage>
        <taxon>Eukaryota</taxon>
        <taxon>Fungi</taxon>
        <taxon>Dikarya</taxon>
        <taxon>Ascomycota</taxon>
        <taxon>Pezizomycotina</taxon>
        <taxon>Pezizomycetes</taxon>
        <taxon>Pezizales</taxon>
        <taxon>Discinaceae</taxon>
        <taxon>Discina</taxon>
    </lineage>
</organism>
<dbReference type="EMBL" id="JBBBZM010000083">
    <property type="protein sequence ID" value="KAL0634868.1"/>
    <property type="molecule type" value="Genomic_DNA"/>
</dbReference>
<gene>
    <name evidence="9" type="ORF">Q9L58_006228</name>
</gene>
<comment type="caution">
    <text evidence="9">The sequence shown here is derived from an EMBL/GenBank/DDBJ whole genome shotgun (WGS) entry which is preliminary data.</text>
</comment>
<evidence type="ECO:0000256" key="2">
    <source>
        <dbReference type="ARBA" id="ARBA00022692"/>
    </source>
</evidence>
<sequence length="983" mass="108543">MAEPDLPGSPSSSEPPKKPSRLATLWQKLGLDTITLVLMAKGALPPTIFTAMYQSTTIAKTYGTLGYLVTIIAALSLCVLPRAKLVQLTIQNLIAVCLAAAASLFGMWTATLARANNPSAPGNPFNGSAAAVCALWLFVNIWLVNVFRAKKPQLAIPVIMYTIFASTIFSNGALYDMTRTIKITVLLLKAFTTGFAISLAVGLLIVPANCREIWWKILGGYLQVSRALLREQKSFLQQHESLSAYDLPPSSKEKENGPHRKKKPVIPIRPLEALQKTHSDLYVKLSLELPMAKREIAYGQFSATDLREAFRLVRATLLPLQGMTAILDIFDRGVEKTMAAEDGECKGKEELAEVMRALHQPYEIIVGMCDEAIEHTLLMLKLKPSPKKKKGDEENGTQVAGDEGFNELLEARVQEFYGTRISDIRNNFSTQEPLTADSISATIERENSPDGFNHTRHSQLYLVLFMEYLLYKAAQSLLDLARFAEHTKQKGTLDRGRLVYPNYKRLKKWIFSDEGSDEVVDIGDFGGTRKSGISQIVPVKDPEHLPASGSMHKVGTFIALVTGVLSSSDSAWALRVACATIAVALPAFFQESYVFFIEKRLVWAMIMISIGMSPTSGASLIGFIGRIAGTVIAMVFAFINWYIVDGNVVGVIVFLWFFIAIQFYFVIKQPQTIQSVLTAMITQIMIIGYELQVQKIGRAASEASGQPVLSINIIGPYRLLVTIGGLGVAFFFTIVPYPVTTRSLIRKDVSGVLYLLARSYSNVLSLVRMRIDGTEGDLGSKTSHGSIYEKQRIKLMTESMLAIDSLRQNTAFTVYEPSLRGKFPKEQYDTIIESCASITNYLAIISYASQTFTHQSSSNQAWVRDLSALLKTVDLRNHQVASLLCLLSMSIGNSQPLPPFLIIPEPFQLSKALEERDSQILGFDHLGEPGYAAFAVMQVATSIMYTDLKKLISMVETLVGQVEFPHEYASQNSSESSLKSKVV</sequence>
<proteinExistence type="predicted"/>
<dbReference type="InterPro" id="IPR018823">
    <property type="entry name" value="ArAE_2_N"/>
</dbReference>
<accession>A0ABR3GGE3</accession>
<feature type="transmembrane region" description="Helical" evidence="5">
    <location>
        <begin position="125"/>
        <end position="147"/>
    </location>
</feature>
<reference evidence="9 10" key="1">
    <citation type="submission" date="2024-02" db="EMBL/GenBank/DDBJ databases">
        <title>Discinaceae phylogenomics.</title>
        <authorList>
            <person name="Dirks A.C."/>
            <person name="James T.Y."/>
        </authorList>
    </citation>
    <scope>NUCLEOTIDE SEQUENCE [LARGE SCALE GENOMIC DNA]</scope>
    <source>
        <strain evidence="9 10">ACD0624</strain>
    </source>
</reference>
<evidence type="ECO:0000256" key="4">
    <source>
        <dbReference type="ARBA" id="ARBA00023136"/>
    </source>
</evidence>
<dbReference type="InterPro" id="IPR018820">
    <property type="entry name" value="BRE4-related_DUF2421"/>
</dbReference>
<evidence type="ECO:0000256" key="1">
    <source>
        <dbReference type="ARBA" id="ARBA00004141"/>
    </source>
</evidence>
<protein>
    <recommendedName>
        <fullName evidence="11">ER transporter 6TM N-terminal domain-containing protein</fullName>
    </recommendedName>
</protein>
<feature type="transmembrane region" description="Helical" evidence="5">
    <location>
        <begin position="719"/>
        <end position="739"/>
    </location>
</feature>
<feature type="transmembrane region" description="Helical" evidence="5">
    <location>
        <begin position="62"/>
        <end position="80"/>
    </location>
</feature>
<dbReference type="Pfam" id="PF13515">
    <property type="entry name" value="FUSC_2"/>
    <property type="match status" value="1"/>
</dbReference>
<feature type="transmembrane region" description="Helical" evidence="5">
    <location>
        <begin position="649"/>
        <end position="667"/>
    </location>
</feature>
<comment type="subcellular location">
    <subcellularLocation>
        <location evidence="1">Membrane</location>
        <topology evidence="1">Multi-pass membrane protein</topology>
    </subcellularLocation>
</comment>
<dbReference type="PANTHER" id="PTHR37994:SF4">
    <property type="entry name" value="ER TRANSPORTER 6TM N-TERMINAL DOMAIN-CONTAINING PROTEIN-RELATED"/>
    <property type="match status" value="1"/>
</dbReference>
<feature type="domain" description="Putative ER transporter 6TM N-terminal" evidence="7">
    <location>
        <begin position="122"/>
        <end position="332"/>
    </location>
</feature>
<name>A0ABR3GGE3_9PEZI</name>
<evidence type="ECO:0000259" key="6">
    <source>
        <dbReference type="Pfam" id="PF10334"/>
    </source>
</evidence>
<feature type="domain" description="Integral membrane bound transporter" evidence="8">
    <location>
        <begin position="599"/>
        <end position="732"/>
    </location>
</feature>
<feature type="transmembrane region" description="Helical" evidence="5">
    <location>
        <begin position="92"/>
        <end position="113"/>
    </location>
</feature>
<evidence type="ECO:0008006" key="11">
    <source>
        <dbReference type="Google" id="ProtNLM"/>
    </source>
</evidence>
<keyword evidence="10" id="KW-1185">Reference proteome</keyword>
<dbReference type="InterPro" id="IPR049453">
    <property type="entry name" value="Memb_transporter_dom"/>
</dbReference>
<feature type="domain" description="DUF2421" evidence="6">
    <location>
        <begin position="736"/>
        <end position="960"/>
    </location>
</feature>
<evidence type="ECO:0000256" key="5">
    <source>
        <dbReference type="SAM" id="Phobius"/>
    </source>
</evidence>
<dbReference type="Proteomes" id="UP001447188">
    <property type="component" value="Unassembled WGS sequence"/>
</dbReference>
<evidence type="ECO:0000256" key="3">
    <source>
        <dbReference type="ARBA" id="ARBA00022989"/>
    </source>
</evidence>
<feature type="transmembrane region" description="Helical" evidence="5">
    <location>
        <begin position="186"/>
        <end position="206"/>
    </location>
</feature>
<feature type="transmembrane region" description="Helical" evidence="5">
    <location>
        <begin position="627"/>
        <end position="643"/>
    </location>
</feature>
<feature type="transmembrane region" description="Helical" evidence="5">
    <location>
        <begin position="154"/>
        <end position="174"/>
    </location>
</feature>